<proteinExistence type="predicted"/>
<evidence type="ECO:0000313" key="1">
    <source>
        <dbReference type="EMBL" id="MEC1178822.1"/>
    </source>
</evidence>
<name>A0AAW9NMV4_9BACL</name>
<dbReference type="AlphaFoldDB" id="A0AAW9NMV4"/>
<sequence>MELEILNETILDEANKILYKLGLHDLLGKYGNPHVSGSYLLNMMTWRDLDIYLESDKISQADFFELGKEISIKLEPLKMNFRNERIGKTPHLPHGLYWGIHTHLFGEQWKIDIWAISSDEVKQKQQSLGELSRQLDDDKRKSILTLKYHLHHHPKYRKEFFSMDIYEAVVHHQVVTVKHFEEWLFQKNGIIL</sequence>
<comment type="caution">
    <text evidence="1">The sequence shown here is derived from an EMBL/GenBank/DDBJ whole genome shotgun (WGS) entry which is preliminary data.</text>
</comment>
<reference evidence="1 2" key="1">
    <citation type="submission" date="2023-03" db="EMBL/GenBank/DDBJ databases">
        <title>Bacillus Genome Sequencing.</title>
        <authorList>
            <person name="Dunlap C."/>
        </authorList>
    </citation>
    <scope>NUCLEOTIDE SEQUENCE [LARGE SCALE GENOMIC DNA]</scope>
    <source>
        <strain evidence="1 2">B-59205</strain>
    </source>
</reference>
<dbReference type="EMBL" id="JARSFG010000014">
    <property type="protein sequence ID" value="MEC1178822.1"/>
    <property type="molecule type" value="Genomic_DNA"/>
</dbReference>
<keyword evidence="2" id="KW-1185">Reference proteome</keyword>
<dbReference type="RefSeq" id="WP_326123284.1">
    <property type="nucleotide sequence ID" value="NZ_JARSFG010000014.1"/>
</dbReference>
<protein>
    <recommendedName>
        <fullName evidence="3">Nucleotidyltransferase family protein</fullName>
    </recommendedName>
</protein>
<evidence type="ECO:0008006" key="3">
    <source>
        <dbReference type="Google" id="ProtNLM"/>
    </source>
</evidence>
<accession>A0AAW9NMV4</accession>
<organism evidence="1 2">
    <name type="scientific">Metasolibacillus meyeri</name>
    <dbReference type="NCBI Taxonomy" id="1071052"/>
    <lineage>
        <taxon>Bacteria</taxon>
        <taxon>Bacillati</taxon>
        <taxon>Bacillota</taxon>
        <taxon>Bacilli</taxon>
        <taxon>Bacillales</taxon>
        <taxon>Caryophanaceae</taxon>
        <taxon>Metasolibacillus</taxon>
    </lineage>
</organism>
<gene>
    <name evidence="1" type="ORF">P9B03_10035</name>
</gene>
<evidence type="ECO:0000313" key="2">
    <source>
        <dbReference type="Proteomes" id="UP001344888"/>
    </source>
</evidence>
<dbReference type="Proteomes" id="UP001344888">
    <property type="component" value="Unassembled WGS sequence"/>
</dbReference>